<evidence type="ECO:0000256" key="1">
    <source>
        <dbReference type="SAM" id="Phobius"/>
    </source>
</evidence>
<protein>
    <submittedName>
        <fullName evidence="2">Uncharacterized protein</fullName>
    </submittedName>
</protein>
<dbReference type="AlphaFoldDB" id="A0AA86VXC8"/>
<dbReference type="EMBL" id="OY731400">
    <property type="protein sequence ID" value="CAJ1938941.1"/>
    <property type="molecule type" value="Genomic_DNA"/>
</dbReference>
<keyword evidence="1" id="KW-0812">Transmembrane</keyword>
<sequence length="63" mass="7272">MKDEKWEATIIRFGCLDQPEAETRATEREELRLVTFIVATTTVVVPLPHCFVLLSHRTTARML</sequence>
<dbReference type="Proteomes" id="UP001189624">
    <property type="component" value="Chromosome 3"/>
</dbReference>
<name>A0AA86VXC8_9FABA</name>
<evidence type="ECO:0000313" key="3">
    <source>
        <dbReference type="Proteomes" id="UP001189624"/>
    </source>
</evidence>
<accession>A0AA86VXC8</accession>
<feature type="transmembrane region" description="Helical" evidence="1">
    <location>
        <begin position="33"/>
        <end position="54"/>
    </location>
</feature>
<gene>
    <name evidence="2" type="ORF">AYBTSS11_LOCUS8871</name>
</gene>
<organism evidence="2 3">
    <name type="scientific">Sphenostylis stenocarpa</name>
    <dbReference type="NCBI Taxonomy" id="92480"/>
    <lineage>
        <taxon>Eukaryota</taxon>
        <taxon>Viridiplantae</taxon>
        <taxon>Streptophyta</taxon>
        <taxon>Embryophyta</taxon>
        <taxon>Tracheophyta</taxon>
        <taxon>Spermatophyta</taxon>
        <taxon>Magnoliopsida</taxon>
        <taxon>eudicotyledons</taxon>
        <taxon>Gunneridae</taxon>
        <taxon>Pentapetalae</taxon>
        <taxon>rosids</taxon>
        <taxon>fabids</taxon>
        <taxon>Fabales</taxon>
        <taxon>Fabaceae</taxon>
        <taxon>Papilionoideae</taxon>
        <taxon>50 kb inversion clade</taxon>
        <taxon>NPAAA clade</taxon>
        <taxon>indigoferoid/millettioid clade</taxon>
        <taxon>Phaseoleae</taxon>
        <taxon>Sphenostylis</taxon>
    </lineage>
</organism>
<feature type="non-terminal residue" evidence="2">
    <location>
        <position position="63"/>
    </location>
</feature>
<proteinExistence type="predicted"/>
<keyword evidence="3" id="KW-1185">Reference proteome</keyword>
<evidence type="ECO:0000313" key="2">
    <source>
        <dbReference type="EMBL" id="CAJ1938941.1"/>
    </source>
</evidence>
<keyword evidence="1" id="KW-0472">Membrane</keyword>
<dbReference type="Gramene" id="rna-AYBTSS11_LOCUS8871">
    <property type="protein sequence ID" value="CAJ1938941.1"/>
    <property type="gene ID" value="gene-AYBTSS11_LOCUS8871"/>
</dbReference>
<keyword evidence="1" id="KW-1133">Transmembrane helix</keyword>
<reference evidence="2" key="1">
    <citation type="submission" date="2023-10" db="EMBL/GenBank/DDBJ databases">
        <authorList>
            <person name="Domelevo Entfellner J.-B."/>
        </authorList>
    </citation>
    <scope>NUCLEOTIDE SEQUENCE</scope>
</reference>